<evidence type="ECO:0000256" key="2">
    <source>
        <dbReference type="ARBA" id="ARBA00022679"/>
    </source>
</evidence>
<evidence type="ECO:0000256" key="1">
    <source>
        <dbReference type="ARBA" id="ARBA00012524"/>
    </source>
</evidence>
<comment type="caution">
    <text evidence="5">The sequence shown here is derived from an EMBL/GenBank/DDBJ whole genome shotgun (WGS) entry which is preliminary data.</text>
</comment>
<proteinExistence type="predicted"/>
<comment type="catalytic activity">
    <reaction evidence="4">
        <text>apo-[citrate lyase ACP] + 2'-(5''-triphospho-alpha-D-ribosyl)-3'-dephospho-CoA = holo-[citrate lyase ACP] + diphosphate</text>
        <dbReference type="Rhea" id="RHEA:16333"/>
        <dbReference type="Rhea" id="RHEA-COMP:10157"/>
        <dbReference type="Rhea" id="RHEA-COMP:10158"/>
        <dbReference type="ChEBI" id="CHEBI:29999"/>
        <dbReference type="ChEBI" id="CHEBI:33019"/>
        <dbReference type="ChEBI" id="CHEBI:61378"/>
        <dbReference type="ChEBI" id="CHEBI:82683"/>
        <dbReference type="EC" id="2.7.7.61"/>
    </reaction>
</comment>
<evidence type="ECO:0000256" key="4">
    <source>
        <dbReference type="ARBA" id="ARBA00048574"/>
    </source>
</evidence>
<keyword evidence="6" id="KW-1185">Reference proteome</keyword>
<gene>
    <name evidence="5" type="ORF">ABID29_000711</name>
</gene>
<dbReference type="NCBIfam" id="TIGR03124">
    <property type="entry name" value="citrate_citX"/>
    <property type="match status" value="1"/>
</dbReference>
<evidence type="ECO:0000256" key="3">
    <source>
        <dbReference type="ARBA" id="ARBA00022695"/>
    </source>
</evidence>
<sequence length="182" mass="20777">MFSTGSQVSLQDVLQARDERVSRQKDLLAVYPKSTLINFKCNIPGPIKSNHYIKALFEHGLVQIQEELERKSIAIRHQELVDPMTGPEAYLLVEKPLRQIKEMMIVIEEGSDLARLYDIDVLSLGESQDEVLSLSRQDLGLLPRLCFVCDDTAKNCGRSRRHSLEEMYATIEELVQSLTEKM</sequence>
<dbReference type="GO" id="GO:0050519">
    <property type="term" value="F:holo-citrate lyase synthase activity"/>
    <property type="evidence" value="ECO:0007669"/>
    <property type="project" value="UniProtKB-EC"/>
</dbReference>
<dbReference type="Proteomes" id="UP001549122">
    <property type="component" value="Unassembled WGS sequence"/>
</dbReference>
<keyword evidence="2 5" id="KW-0808">Transferase</keyword>
<dbReference type="NCBIfam" id="NF002383">
    <property type="entry name" value="PRK01392.1"/>
    <property type="match status" value="1"/>
</dbReference>
<dbReference type="EC" id="2.7.7.61" evidence="1"/>
<dbReference type="Pfam" id="PF03802">
    <property type="entry name" value="CitX"/>
    <property type="match status" value="1"/>
</dbReference>
<name>A0ABV2FGC1_9STRE</name>
<organism evidence="5 6">
    <name type="scientific">Streptococcus rupicaprae</name>
    <dbReference type="NCBI Taxonomy" id="759619"/>
    <lineage>
        <taxon>Bacteria</taxon>
        <taxon>Bacillati</taxon>
        <taxon>Bacillota</taxon>
        <taxon>Bacilli</taxon>
        <taxon>Lactobacillales</taxon>
        <taxon>Streptococcaceae</taxon>
        <taxon>Streptococcus</taxon>
    </lineage>
</organism>
<accession>A0ABV2FGC1</accession>
<dbReference type="RefSeq" id="WP_354364442.1">
    <property type="nucleotide sequence ID" value="NZ_JBEPLO010000006.1"/>
</dbReference>
<evidence type="ECO:0000313" key="6">
    <source>
        <dbReference type="Proteomes" id="UP001549122"/>
    </source>
</evidence>
<protein>
    <recommendedName>
        <fullName evidence="1">citrate lyase holo-[acyl-carrier protein] synthase</fullName>
        <ecNumber evidence="1">2.7.7.61</ecNumber>
    </recommendedName>
</protein>
<dbReference type="InterPro" id="IPR005551">
    <property type="entry name" value="CitX"/>
</dbReference>
<reference evidence="5 6" key="1">
    <citation type="submission" date="2024-06" db="EMBL/GenBank/DDBJ databases">
        <title>Genomic Encyclopedia of Type Strains, Phase IV (KMG-IV): sequencing the most valuable type-strain genomes for metagenomic binning, comparative biology and taxonomic classification.</title>
        <authorList>
            <person name="Goeker M."/>
        </authorList>
    </citation>
    <scope>NUCLEOTIDE SEQUENCE [LARGE SCALE GENOMIC DNA]</scope>
    <source>
        <strain evidence="5 6">DSM 28303</strain>
    </source>
</reference>
<evidence type="ECO:0000313" key="5">
    <source>
        <dbReference type="EMBL" id="MET3557601.1"/>
    </source>
</evidence>
<dbReference type="EMBL" id="JBEPLO010000006">
    <property type="protein sequence ID" value="MET3557601.1"/>
    <property type="molecule type" value="Genomic_DNA"/>
</dbReference>
<keyword evidence="3 5" id="KW-0548">Nucleotidyltransferase</keyword>